<dbReference type="AlphaFoldDB" id="A0A6A5UAN5"/>
<name>A0A6A5UAN5_9PLEO</name>
<reference evidence="2" key="1">
    <citation type="journal article" date="2020" name="Stud. Mycol.">
        <title>101 Dothideomycetes genomes: a test case for predicting lifestyles and emergence of pathogens.</title>
        <authorList>
            <person name="Haridas S."/>
            <person name="Albert R."/>
            <person name="Binder M."/>
            <person name="Bloem J."/>
            <person name="Labutti K."/>
            <person name="Salamov A."/>
            <person name="Andreopoulos B."/>
            <person name="Baker S."/>
            <person name="Barry K."/>
            <person name="Bills G."/>
            <person name="Bluhm B."/>
            <person name="Cannon C."/>
            <person name="Castanera R."/>
            <person name="Culley D."/>
            <person name="Daum C."/>
            <person name="Ezra D."/>
            <person name="Gonzalez J."/>
            <person name="Henrissat B."/>
            <person name="Kuo A."/>
            <person name="Liang C."/>
            <person name="Lipzen A."/>
            <person name="Lutzoni F."/>
            <person name="Magnuson J."/>
            <person name="Mondo S."/>
            <person name="Nolan M."/>
            <person name="Ohm R."/>
            <person name="Pangilinan J."/>
            <person name="Park H.-J."/>
            <person name="Ramirez L."/>
            <person name="Alfaro M."/>
            <person name="Sun H."/>
            <person name="Tritt A."/>
            <person name="Yoshinaga Y."/>
            <person name="Zwiers L.-H."/>
            <person name="Turgeon B."/>
            <person name="Goodwin S."/>
            <person name="Spatafora J."/>
            <person name="Crous P."/>
            <person name="Grigoriev I."/>
        </authorList>
    </citation>
    <scope>NUCLEOTIDE SEQUENCE</scope>
    <source>
        <strain evidence="2">CBS 675.92</strain>
    </source>
</reference>
<proteinExistence type="predicted"/>
<evidence type="ECO:0000313" key="3">
    <source>
        <dbReference type="Proteomes" id="UP000800035"/>
    </source>
</evidence>
<dbReference type="Proteomes" id="UP000800035">
    <property type="component" value="Unassembled WGS sequence"/>
</dbReference>
<keyword evidence="3" id="KW-1185">Reference proteome</keyword>
<organism evidence="2 3">
    <name type="scientific">Byssothecium circinans</name>
    <dbReference type="NCBI Taxonomy" id="147558"/>
    <lineage>
        <taxon>Eukaryota</taxon>
        <taxon>Fungi</taxon>
        <taxon>Dikarya</taxon>
        <taxon>Ascomycota</taxon>
        <taxon>Pezizomycotina</taxon>
        <taxon>Dothideomycetes</taxon>
        <taxon>Pleosporomycetidae</taxon>
        <taxon>Pleosporales</taxon>
        <taxon>Massarineae</taxon>
        <taxon>Massarinaceae</taxon>
        <taxon>Byssothecium</taxon>
    </lineage>
</organism>
<gene>
    <name evidence="2" type="ORF">CC80DRAFT_543167</name>
</gene>
<sequence length="661" mass="73589">MLAQEGAVPSQRTEQHIHFTTKLKDMYTAFHTNTLCELELPAPTPEDASYLRLPEVGPKPEEEGEDENVDASAPSAEAELRYSKLGARFANDTMKHAVALKAWASEVDGNVNYVRNVWRDLRDARSKGSPSLFALFLWAIYLTHRAYHILMELSSDKKWTDGMGQQFTTIVRSHLDSISPESTFPSENGLYKRFSTGNSIRIAHNVMGKIREAIRQQKRTHLFADVRPQNWLSFPRAGTAHISRTVFEILKEREDFMMQIVDEIAYLILSAYQASIPDKSSTKPVPDPLVQAMLDAAKPMSTPVKTAMIPLADTLTTMLEHRTAFLDGATDLGLLAALELAVETTEAYIWSSDGQASEDLQPLTSGICLTLGRSFHGVFGDMDADDFRVLGGDSASRIFMTKLAMDFYCEEIKKNNGTQNSQCTRQGYSCPQIPVHGVQPLCIPGKQYSRPGEIHIKLADLSQPGAQSMEGTNTCTAGAIKQAQLHIGLFLVTDREEFEPNIFTAKLLDHCTANEPKPNDRRRKLNKAGSTFPQLLSCSCSKLWSSAKWVHTCPMCTDIVSTFLLCATTLRAMGQKVMEAVSKNISRELGPLRSQLPSGDISSAIYMVRMCTLLFQKIRDAWQNGNTVSNWLSLRLMANTLEEEFGEVEAKGMHLDLNYLG</sequence>
<feature type="region of interest" description="Disordered" evidence="1">
    <location>
        <begin position="47"/>
        <end position="75"/>
    </location>
</feature>
<protein>
    <submittedName>
        <fullName evidence="2">Uncharacterized protein</fullName>
    </submittedName>
</protein>
<dbReference type="EMBL" id="ML976980">
    <property type="protein sequence ID" value="KAF1961798.1"/>
    <property type="molecule type" value="Genomic_DNA"/>
</dbReference>
<accession>A0A6A5UAN5</accession>
<evidence type="ECO:0000256" key="1">
    <source>
        <dbReference type="SAM" id="MobiDB-lite"/>
    </source>
</evidence>
<evidence type="ECO:0000313" key="2">
    <source>
        <dbReference type="EMBL" id="KAF1961798.1"/>
    </source>
</evidence>